<gene>
    <name evidence="1" type="ORF">SAMN05444339_10295</name>
</gene>
<protein>
    <submittedName>
        <fullName evidence="1">Uncharacterized protein</fullName>
    </submittedName>
</protein>
<evidence type="ECO:0000313" key="2">
    <source>
        <dbReference type="Proteomes" id="UP000183987"/>
    </source>
</evidence>
<dbReference type="AlphaFoldDB" id="A0A1M4WFA0"/>
<reference evidence="2" key="1">
    <citation type="submission" date="2016-11" db="EMBL/GenBank/DDBJ databases">
        <authorList>
            <person name="Varghese N."/>
            <person name="Submissions S."/>
        </authorList>
    </citation>
    <scope>NUCLEOTIDE SEQUENCE [LARGE SCALE GENOMIC DNA]</scope>
    <source>
        <strain evidence="2">DSM 29326</strain>
    </source>
</reference>
<sequence length="114" mass="12255">MNPDTFNDILTIVLTLFGLIGSYAAARVAQRTGLDIEQTHIDRIKAAVQNVAIAAMADGRTDAAEITRLSLAYLARHLPDAVGKVKPSSDAISTIVKAQIEAWPIDLTPLDARM</sequence>
<accession>A0A1M4WFA0</accession>
<proteinExistence type="predicted"/>
<dbReference type="EMBL" id="FQUE01000002">
    <property type="protein sequence ID" value="SHE79894.1"/>
    <property type="molecule type" value="Genomic_DNA"/>
</dbReference>
<organism evidence="1 2">
    <name type="scientific">Loktanella atrilutea</name>
    <dbReference type="NCBI Taxonomy" id="366533"/>
    <lineage>
        <taxon>Bacteria</taxon>
        <taxon>Pseudomonadati</taxon>
        <taxon>Pseudomonadota</taxon>
        <taxon>Alphaproteobacteria</taxon>
        <taxon>Rhodobacterales</taxon>
        <taxon>Roseobacteraceae</taxon>
        <taxon>Loktanella</taxon>
    </lineage>
</organism>
<dbReference type="Proteomes" id="UP000183987">
    <property type="component" value="Unassembled WGS sequence"/>
</dbReference>
<dbReference type="STRING" id="366533.SAMN05444339_10295"/>
<keyword evidence="2" id="KW-1185">Reference proteome</keyword>
<dbReference type="RefSeq" id="WP_072856255.1">
    <property type="nucleotide sequence ID" value="NZ_FQUE01000002.1"/>
</dbReference>
<evidence type="ECO:0000313" key="1">
    <source>
        <dbReference type="EMBL" id="SHE79894.1"/>
    </source>
</evidence>
<name>A0A1M4WFA0_LOKAT</name>